<dbReference type="Pfam" id="PF07786">
    <property type="entry name" value="HGSNAT_cat"/>
    <property type="match status" value="1"/>
</dbReference>
<keyword evidence="1" id="KW-1133">Transmembrane helix</keyword>
<dbReference type="Proteomes" id="UP001516061">
    <property type="component" value="Unassembled WGS sequence"/>
</dbReference>
<feature type="transmembrane region" description="Helical" evidence="1">
    <location>
        <begin position="132"/>
        <end position="151"/>
    </location>
</feature>
<keyword evidence="1" id="KW-0812">Transmembrane</keyword>
<feature type="transmembrane region" description="Helical" evidence="1">
    <location>
        <begin position="51"/>
        <end position="69"/>
    </location>
</feature>
<dbReference type="RefSeq" id="WP_173805060.1">
    <property type="nucleotide sequence ID" value="NZ_JABSNM010000006.1"/>
</dbReference>
<gene>
    <name evidence="3" type="ORF">HNQ01_001826</name>
</gene>
<keyword evidence="4" id="KW-1185">Reference proteome</keyword>
<organism evidence="3 4">
    <name type="scientific">Sphaerotilus uruguayifluvii</name>
    <dbReference type="NCBI Taxonomy" id="2735897"/>
    <lineage>
        <taxon>Bacteria</taxon>
        <taxon>Pseudomonadati</taxon>
        <taxon>Pseudomonadota</taxon>
        <taxon>Betaproteobacteria</taxon>
        <taxon>Burkholderiales</taxon>
        <taxon>Sphaerotilaceae</taxon>
        <taxon>Sphaerotilus</taxon>
    </lineage>
</organism>
<evidence type="ECO:0000313" key="3">
    <source>
        <dbReference type="EMBL" id="NRT56091.1"/>
    </source>
</evidence>
<proteinExistence type="predicted"/>
<comment type="caution">
    <text evidence="3">The sequence shown here is derived from an EMBL/GenBank/DDBJ whole genome shotgun (WGS) entry which is preliminary data.</text>
</comment>
<dbReference type="EMBL" id="JABSNM010000006">
    <property type="protein sequence ID" value="NRT56091.1"/>
    <property type="molecule type" value="Genomic_DNA"/>
</dbReference>
<feature type="transmembrane region" description="Helical" evidence="1">
    <location>
        <begin position="171"/>
        <end position="193"/>
    </location>
</feature>
<evidence type="ECO:0000259" key="2">
    <source>
        <dbReference type="Pfam" id="PF07786"/>
    </source>
</evidence>
<name>A0ABX2G2T8_9BURK</name>
<reference evidence="3 4" key="1">
    <citation type="submission" date="2020-05" db="EMBL/GenBank/DDBJ databases">
        <title>Genomic Encyclopedia of Type Strains, Phase IV (KMG-V): Genome sequencing to study the core and pangenomes of soil and plant-associated prokaryotes.</title>
        <authorList>
            <person name="Whitman W."/>
        </authorList>
    </citation>
    <scope>NUCLEOTIDE SEQUENCE [LARGE SCALE GENOMIC DNA]</scope>
    <source>
        <strain evidence="3 4">C29</strain>
    </source>
</reference>
<dbReference type="InterPro" id="IPR012429">
    <property type="entry name" value="HGSNAT_cat"/>
</dbReference>
<sequence>MTSSPRFLRLDALRGLAMVWMTVFHFCFDLNQAGWLQPRQSFVDDPFWTGQRLVIVSTFVLCVGLSQAVARQARVPTRRFLRRWLQIAGCAVLVSLGSMWMFPRSWISFGVLHAVAVMLPLLRGLRLGPVGWALLGTVALLLPAFVAHPWFDGRWTNWIGLVTRLPVTQDYVPLLPWLGVAAWGQAIGLGLLARWPALLQGPLPAGRMAGRTTGTLAWMGRHALSWYMLHQPVLIGAITAAGWLLR</sequence>
<keyword evidence="1" id="KW-0472">Membrane</keyword>
<feature type="domain" description="Heparan-alpha-glucosaminide N-acetyltransferase catalytic" evidence="2">
    <location>
        <begin position="6"/>
        <end position="232"/>
    </location>
</feature>
<protein>
    <submittedName>
        <fullName evidence="3">Membrane protein</fullName>
    </submittedName>
</protein>
<feature type="transmembrane region" description="Helical" evidence="1">
    <location>
        <begin position="226"/>
        <end position="245"/>
    </location>
</feature>
<evidence type="ECO:0000256" key="1">
    <source>
        <dbReference type="SAM" id="Phobius"/>
    </source>
</evidence>
<feature type="transmembrane region" description="Helical" evidence="1">
    <location>
        <begin position="12"/>
        <end position="31"/>
    </location>
</feature>
<evidence type="ECO:0000313" key="4">
    <source>
        <dbReference type="Proteomes" id="UP001516061"/>
    </source>
</evidence>
<feature type="transmembrane region" description="Helical" evidence="1">
    <location>
        <begin position="81"/>
        <end position="100"/>
    </location>
</feature>
<accession>A0ABX2G2T8</accession>